<name>X6NUU1_RETFI</name>
<dbReference type="EMBL" id="ASPP01005985">
    <property type="protein sequence ID" value="ETO29564.1"/>
    <property type="molecule type" value="Genomic_DNA"/>
</dbReference>
<evidence type="ECO:0000313" key="1">
    <source>
        <dbReference type="EMBL" id="ETO29564.1"/>
    </source>
</evidence>
<accession>X6NUU1</accession>
<proteinExistence type="predicted"/>
<dbReference type="AlphaFoldDB" id="X6NUU1"/>
<reference evidence="1 2" key="1">
    <citation type="journal article" date="2013" name="Curr. Biol.">
        <title>The Genome of the Foraminiferan Reticulomyxa filosa.</title>
        <authorList>
            <person name="Glockner G."/>
            <person name="Hulsmann N."/>
            <person name="Schleicher M."/>
            <person name="Noegel A.A."/>
            <person name="Eichinger L."/>
            <person name="Gallinger C."/>
            <person name="Pawlowski J."/>
            <person name="Sierra R."/>
            <person name="Euteneuer U."/>
            <person name="Pillet L."/>
            <person name="Moustafa A."/>
            <person name="Platzer M."/>
            <person name="Groth M."/>
            <person name="Szafranski K."/>
            <person name="Schliwa M."/>
        </authorList>
    </citation>
    <scope>NUCLEOTIDE SEQUENCE [LARGE SCALE GENOMIC DNA]</scope>
</reference>
<comment type="caution">
    <text evidence="1">The sequence shown here is derived from an EMBL/GenBank/DDBJ whole genome shotgun (WGS) entry which is preliminary data.</text>
</comment>
<keyword evidence="2" id="KW-1185">Reference proteome</keyword>
<gene>
    <name evidence="1" type="ORF">RFI_07556</name>
</gene>
<evidence type="ECO:0000313" key="2">
    <source>
        <dbReference type="Proteomes" id="UP000023152"/>
    </source>
</evidence>
<dbReference type="Proteomes" id="UP000023152">
    <property type="component" value="Unassembled WGS sequence"/>
</dbReference>
<organism evidence="1 2">
    <name type="scientific">Reticulomyxa filosa</name>
    <dbReference type="NCBI Taxonomy" id="46433"/>
    <lineage>
        <taxon>Eukaryota</taxon>
        <taxon>Sar</taxon>
        <taxon>Rhizaria</taxon>
        <taxon>Retaria</taxon>
        <taxon>Foraminifera</taxon>
        <taxon>Monothalamids</taxon>
        <taxon>Reticulomyxidae</taxon>
        <taxon>Reticulomyxa</taxon>
    </lineage>
</organism>
<sequence length="136" mass="16389">MLRDEENFIRMEGYPHYFVKMEKGTKPTIIGNLDLSKVHLDRHASDLDIEEEAEEEILEYEEFQDEEEDEEEQENYKKMEVKIEIGVEVMMKKRYLKKLEKVKSKAMISSSIQNHFNKWRCNLRKAAIMTEWQLVL</sequence>
<protein>
    <submittedName>
        <fullName evidence="1">Uncharacterized protein</fullName>
    </submittedName>
</protein>